<proteinExistence type="predicted"/>
<dbReference type="GO" id="GO:0006629">
    <property type="term" value="P:lipid metabolic process"/>
    <property type="evidence" value="ECO:0007669"/>
    <property type="project" value="InterPro"/>
</dbReference>
<protein>
    <submittedName>
        <fullName evidence="1">Uncharacterized protein</fullName>
    </submittedName>
</protein>
<accession>A0A250XBH9</accession>
<reference evidence="1 2" key="1">
    <citation type="submission" date="2017-08" db="EMBL/GenBank/DDBJ databases">
        <title>Acidophilic green algal genome provides insights into adaptation to an acidic environment.</title>
        <authorList>
            <person name="Hirooka S."/>
            <person name="Hirose Y."/>
            <person name="Kanesaki Y."/>
            <person name="Higuchi S."/>
            <person name="Fujiwara T."/>
            <person name="Onuma R."/>
            <person name="Era A."/>
            <person name="Ohbayashi R."/>
            <person name="Uzuka A."/>
            <person name="Nozaki H."/>
            <person name="Yoshikawa H."/>
            <person name="Miyagishima S.Y."/>
        </authorList>
    </citation>
    <scope>NUCLEOTIDE SEQUENCE [LARGE SCALE GENOMIC DNA]</scope>
    <source>
        <strain evidence="1 2">NIES-2499</strain>
    </source>
</reference>
<dbReference type="InterPro" id="IPR032075">
    <property type="entry name" value="PI-PLC-C1"/>
</dbReference>
<dbReference type="EMBL" id="BEGY01000050">
    <property type="protein sequence ID" value="GAX80232.1"/>
    <property type="molecule type" value="Genomic_DNA"/>
</dbReference>
<dbReference type="InterPro" id="IPR017946">
    <property type="entry name" value="PLC-like_Pdiesterase_TIM-brl"/>
</dbReference>
<evidence type="ECO:0000313" key="2">
    <source>
        <dbReference type="Proteomes" id="UP000232323"/>
    </source>
</evidence>
<sequence>MISSQLMKKCNGIFAIIGMIVLASAKAAAVLKSLRWNQLQVSTTVQSYHQAPSSEVLSLLSSGTYNLGTASQIAVSFTHLSLKKQLEMGIRGFEFSLNSDYKGGAFNQNAAVKLAGGDGSTVSPDLDVPGFKMFTEVDLDFGSSCYLLAKGFQIVKDWSDKNPGHLPFVIVLHSGSGASAFNTFASAVLSEGESALETMPGSPYNFTLPDPVSSSSPAGDLVAVERIVSSIFGSTLLTPAELIAMSGNPSAQTLNEAVLPPMGQWPEVKHLLGKVAVVLDPDYTVTYSGLHKKRRQELVAYNYLIVPTLRPSSAGISGLLLHSPHSTK</sequence>
<dbReference type="AlphaFoldDB" id="A0A250XBH9"/>
<organism evidence="1 2">
    <name type="scientific">Chlamydomonas eustigma</name>
    <dbReference type="NCBI Taxonomy" id="1157962"/>
    <lineage>
        <taxon>Eukaryota</taxon>
        <taxon>Viridiplantae</taxon>
        <taxon>Chlorophyta</taxon>
        <taxon>core chlorophytes</taxon>
        <taxon>Chlorophyceae</taxon>
        <taxon>CS clade</taxon>
        <taxon>Chlamydomonadales</taxon>
        <taxon>Chlamydomonadaceae</taxon>
        <taxon>Chlamydomonas</taxon>
    </lineage>
</organism>
<comment type="caution">
    <text evidence="1">The sequence shown here is derived from an EMBL/GenBank/DDBJ whole genome shotgun (WGS) entry which is preliminary data.</text>
</comment>
<gene>
    <name evidence="1" type="ORF">CEUSTIGMA_g7670.t1</name>
</gene>
<dbReference type="Pfam" id="PF16670">
    <property type="entry name" value="PI-PLC-C1"/>
    <property type="match status" value="1"/>
</dbReference>
<name>A0A250XBH9_9CHLO</name>
<dbReference type="STRING" id="1157962.A0A250XBH9"/>
<dbReference type="Gene3D" id="3.20.20.190">
    <property type="entry name" value="Phosphatidylinositol (PI) phosphodiesterase"/>
    <property type="match status" value="1"/>
</dbReference>
<dbReference type="Proteomes" id="UP000232323">
    <property type="component" value="Unassembled WGS sequence"/>
</dbReference>
<keyword evidence="2" id="KW-1185">Reference proteome</keyword>
<dbReference type="SUPFAM" id="SSF51695">
    <property type="entry name" value="PLC-like phosphodiesterases"/>
    <property type="match status" value="1"/>
</dbReference>
<dbReference type="GO" id="GO:0008081">
    <property type="term" value="F:phosphoric diester hydrolase activity"/>
    <property type="evidence" value="ECO:0007669"/>
    <property type="project" value="InterPro"/>
</dbReference>
<dbReference type="OrthoDB" id="2017497at2759"/>
<evidence type="ECO:0000313" key="1">
    <source>
        <dbReference type="EMBL" id="GAX80232.1"/>
    </source>
</evidence>